<protein>
    <recommendedName>
        <fullName evidence="1">Lipocalin-like domain-containing protein</fullName>
    </recommendedName>
</protein>
<name>A0A162YUP7_DIDRA</name>
<evidence type="ECO:0000313" key="3">
    <source>
        <dbReference type="Proteomes" id="UP000076837"/>
    </source>
</evidence>
<evidence type="ECO:0000313" key="2">
    <source>
        <dbReference type="EMBL" id="KZM20237.1"/>
    </source>
</evidence>
<gene>
    <name evidence="2" type="ORF">ST47_g8585</name>
</gene>
<feature type="domain" description="Lipocalin-like" evidence="1">
    <location>
        <begin position="43"/>
        <end position="189"/>
    </location>
</feature>
<organism evidence="2 3">
    <name type="scientific">Didymella rabiei</name>
    <name type="common">Chickpea ascochyta blight fungus</name>
    <name type="synonym">Mycosphaerella rabiei</name>
    <dbReference type="NCBI Taxonomy" id="5454"/>
    <lineage>
        <taxon>Eukaryota</taxon>
        <taxon>Fungi</taxon>
        <taxon>Dikarya</taxon>
        <taxon>Ascomycota</taxon>
        <taxon>Pezizomycotina</taxon>
        <taxon>Dothideomycetes</taxon>
        <taxon>Pleosporomycetidae</taxon>
        <taxon>Pleosporales</taxon>
        <taxon>Pleosporineae</taxon>
        <taxon>Didymellaceae</taxon>
        <taxon>Ascochyta</taxon>
    </lineage>
</organism>
<comment type="caution">
    <text evidence="2">The sequence shown here is derived from an EMBL/GenBank/DDBJ whole genome shotgun (WGS) entry which is preliminary data.</text>
</comment>
<reference evidence="2 3" key="1">
    <citation type="journal article" date="2016" name="Sci. Rep.">
        <title>Draft genome sequencing and secretome analysis of fungal phytopathogen Ascochyta rabiei provides insight into the necrotrophic effector repertoire.</title>
        <authorList>
            <person name="Verma S."/>
            <person name="Gazara R.K."/>
            <person name="Nizam S."/>
            <person name="Parween S."/>
            <person name="Chattopadhyay D."/>
            <person name="Verma P.K."/>
        </authorList>
    </citation>
    <scope>NUCLEOTIDE SEQUENCE [LARGE SCALE GENOMIC DNA]</scope>
    <source>
        <strain evidence="2 3">ArDII</strain>
    </source>
</reference>
<dbReference type="OrthoDB" id="3904217at2759"/>
<sequence>MHITNPILAIVAAASLTRALPSSSTPPKSNPIKSQDIVATLAGTYTLVNTSSTLNDVPVPDAAYGAAPVGILTYSKSGYMSATITATEPQLQPNLTFPFQASDLDSDWALIGKHSIGYAGPFRVNEALPANKTSGQVFHGPLVVANVPTWVGTEQKRNYTVVREGRDTLLRIGSERGGGHKGVLWWKRID</sequence>
<dbReference type="Pfam" id="PF13924">
    <property type="entry name" value="Lipocalin_5"/>
    <property type="match status" value="1"/>
</dbReference>
<evidence type="ECO:0000259" key="1">
    <source>
        <dbReference type="Pfam" id="PF13924"/>
    </source>
</evidence>
<dbReference type="EMBL" id="JYNV01000283">
    <property type="protein sequence ID" value="KZM20237.1"/>
    <property type="molecule type" value="Genomic_DNA"/>
</dbReference>
<accession>A0A162YUP7</accession>
<dbReference type="InterPro" id="IPR024311">
    <property type="entry name" value="Lipocalin-like"/>
</dbReference>
<proteinExistence type="predicted"/>
<keyword evidence="3" id="KW-1185">Reference proteome</keyword>
<dbReference type="AlphaFoldDB" id="A0A162YUP7"/>
<dbReference type="Proteomes" id="UP000076837">
    <property type="component" value="Unassembled WGS sequence"/>
</dbReference>